<dbReference type="PANTHER" id="PTHR34365:SF2">
    <property type="entry name" value="ENOLASE (DUF1399)"/>
    <property type="match status" value="1"/>
</dbReference>
<dbReference type="EMBL" id="WHWC01000019">
    <property type="protein sequence ID" value="KAG8363863.1"/>
    <property type="molecule type" value="Genomic_DNA"/>
</dbReference>
<dbReference type="InterPro" id="IPR057518">
    <property type="entry name" value="GRDP_C"/>
</dbReference>
<gene>
    <name evidence="2" type="ORF">BUALT_Bualt19G0066800</name>
</gene>
<sequence>MSSSMRSLSEISDELTVRFSVDLVSAARRNLAFLRLVSDSQWLHHKSTILEAIRRYDQLWMPLISDLTKGSNSKPPMIVPPLDIEWVWYCHTLHPANYRDYCESRFSKLIGKPSIFDDENEEYALNRCREIWGYKFPSEPFENESDTDTNLEYYSSVCSEDLLDQVLKQRDLYRKFSEPYYSEMMYLVAAKQRYRGFLYMVHKFANESMSCLVPTSDVLLMWLTHLSYPTVYAVDVKELEGDLEKIVGVWEDVKEEDVEATKMLWERTFDQPYEKAGGACIARPIMSEPPFYWDVSNTDVNTRYKSMVPRFLIEVCISVKLTLNTKRDISTREFLRLRMVKCHKELKMDKPIDNFTSGPWKKAWHLYCEFGTKGTIVELRHRGGRFLKGSALQDSVLFTWNDLLRAPSLTSGNEIDQRLRITASITPPVQASYLLKCVPDRVTDNSGAMISDVILRMNNYRPQEGRWLSRTVLDHAGRECFVVRMRIGGGFWRRGGEAPKAVKWEDRIIEIREGSWSYVTGSTSIGRSPEKVVGTATPKEPPEGCQASWSFSMGYELLIQCDSSKSIPGLKFDLQYKNSSESTVKLLQGRQLQYQVKKSVLETKEGKEEESNEEDEFVTMIRFSDENPNGKATALLNWKLLVVEVVPEEDAVIVILLCLSILRSISEMKREDTGNLLVRRRIREAKVGQRDWSSVVLHPSSYSTSVSSPYLWPWYWNAKLVMESRVKDQVASTPTLSYSQAEGGDKLYKSGIIP</sequence>
<accession>A0AAV6W9Y1</accession>
<organism evidence="2 3">
    <name type="scientific">Buddleja alternifolia</name>
    <dbReference type="NCBI Taxonomy" id="168488"/>
    <lineage>
        <taxon>Eukaryota</taxon>
        <taxon>Viridiplantae</taxon>
        <taxon>Streptophyta</taxon>
        <taxon>Embryophyta</taxon>
        <taxon>Tracheophyta</taxon>
        <taxon>Spermatophyta</taxon>
        <taxon>Magnoliopsida</taxon>
        <taxon>eudicotyledons</taxon>
        <taxon>Gunneridae</taxon>
        <taxon>Pentapetalae</taxon>
        <taxon>asterids</taxon>
        <taxon>lamiids</taxon>
        <taxon>Lamiales</taxon>
        <taxon>Scrophulariaceae</taxon>
        <taxon>Buddlejeae</taxon>
        <taxon>Buddleja</taxon>
    </lineage>
</organism>
<reference evidence="2" key="1">
    <citation type="submission" date="2019-10" db="EMBL/GenBank/DDBJ databases">
        <authorList>
            <person name="Zhang R."/>
            <person name="Pan Y."/>
            <person name="Wang J."/>
            <person name="Ma R."/>
            <person name="Yu S."/>
        </authorList>
    </citation>
    <scope>NUCLEOTIDE SEQUENCE</scope>
    <source>
        <strain evidence="2">LA-IB0</strain>
        <tissue evidence="2">Leaf</tissue>
    </source>
</reference>
<dbReference type="AlphaFoldDB" id="A0AAV6W9Y1"/>
<comment type="caution">
    <text evidence="2">The sequence shown here is derived from an EMBL/GenBank/DDBJ whole genome shotgun (WGS) entry which is preliminary data.</text>
</comment>
<protein>
    <recommendedName>
        <fullName evidence="1">GRPD C-terminal domain-containing protein</fullName>
    </recommendedName>
</protein>
<evidence type="ECO:0000313" key="3">
    <source>
        <dbReference type="Proteomes" id="UP000826271"/>
    </source>
</evidence>
<dbReference type="PANTHER" id="PTHR34365">
    <property type="entry name" value="ENOLASE (DUF1399)"/>
    <property type="match status" value="1"/>
</dbReference>
<dbReference type="InterPro" id="IPR009836">
    <property type="entry name" value="GRDP-like"/>
</dbReference>
<evidence type="ECO:0000313" key="2">
    <source>
        <dbReference type="EMBL" id="KAG8363863.1"/>
    </source>
</evidence>
<feature type="domain" description="GRPD C-terminal" evidence="1">
    <location>
        <begin position="472"/>
        <end position="645"/>
    </location>
</feature>
<dbReference type="Pfam" id="PF25335">
    <property type="entry name" value="GRDP_C"/>
    <property type="match status" value="1"/>
</dbReference>
<name>A0AAV6W9Y1_9LAMI</name>
<proteinExistence type="predicted"/>
<dbReference type="Proteomes" id="UP000826271">
    <property type="component" value="Unassembled WGS sequence"/>
</dbReference>
<dbReference type="Pfam" id="PF07173">
    <property type="entry name" value="GRDP-like"/>
    <property type="match status" value="1"/>
</dbReference>
<keyword evidence="3" id="KW-1185">Reference proteome</keyword>
<evidence type="ECO:0000259" key="1">
    <source>
        <dbReference type="Pfam" id="PF25335"/>
    </source>
</evidence>